<proteinExistence type="predicted"/>
<dbReference type="OrthoDB" id="9807606at2"/>
<dbReference type="Pfam" id="PF00378">
    <property type="entry name" value="ECH_1"/>
    <property type="match status" value="1"/>
</dbReference>
<dbReference type="Gene3D" id="3.90.226.10">
    <property type="entry name" value="2-enoyl-CoA Hydratase, Chain A, domain 1"/>
    <property type="match status" value="1"/>
</dbReference>
<dbReference type="CDD" id="cd06558">
    <property type="entry name" value="crotonase-like"/>
    <property type="match status" value="1"/>
</dbReference>
<dbReference type="GO" id="GO:0006635">
    <property type="term" value="P:fatty acid beta-oxidation"/>
    <property type="evidence" value="ECO:0007669"/>
    <property type="project" value="TreeGrafter"/>
</dbReference>
<organism evidence="1 2">
    <name type="scientific">Pigmentiphaga aceris</name>
    <dbReference type="NCBI Taxonomy" id="1940612"/>
    <lineage>
        <taxon>Bacteria</taxon>
        <taxon>Pseudomonadati</taxon>
        <taxon>Pseudomonadota</taxon>
        <taxon>Betaproteobacteria</taxon>
        <taxon>Burkholderiales</taxon>
        <taxon>Alcaligenaceae</taxon>
        <taxon>Pigmentiphaga</taxon>
    </lineage>
</organism>
<dbReference type="RefSeq" id="WP_148812133.1">
    <property type="nucleotide sequence ID" value="NZ_CP043046.1"/>
</dbReference>
<dbReference type="InterPro" id="IPR029045">
    <property type="entry name" value="ClpP/crotonase-like_dom_sf"/>
</dbReference>
<accession>A0A5C0ARD7</accession>
<dbReference type="GO" id="GO:0016853">
    <property type="term" value="F:isomerase activity"/>
    <property type="evidence" value="ECO:0007669"/>
    <property type="project" value="UniProtKB-KW"/>
</dbReference>
<dbReference type="PANTHER" id="PTHR11941">
    <property type="entry name" value="ENOYL-COA HYDRATASE-RELATED"/>
    <property type="match status" value="1"/>
</dbReference>
<evidence type="ECO:0000313" key="2">
    <source>
        <dbReference type="Proteomes" id="UP000325161"/>
    </source>
</evidence>
<dbReference type="Proteomes" id="UP000325161">
    <property type="component" value="Chromosome"/>
</dbReference>
<dbReference type="AlphaFoldDB" id="A0A5C0ARD7"/>
<evidence type="ECO:0000313" key="1">
    <source>
        <dbReference type="EMBL" id="QEI04638.1"/>
    </source>
</evidence>
<dbReference type="KEGG" id="pacr:FXN63_01390"/>
<sequence>MFKVEREGAVAVIRIDSPPVNALSFERWRSLPPLVRELEADASVAALVFTGLPHKHFCGGNDFKEFAALDAQGTSQGTAAVREGMRAVYQSALPAVAALHGAAMGSGFMLASACDMRIATPDARMALPEVKVGAFGGYSLISQLMSPGQARWMTYTGRPIDGTRAYQLGIVQELADTPDAVLAASIALAAEIGNLTRDRLDRRIKPVLNQLDRTALWDAYDIERLLAIDTMGKVN</sequence>
<reference evidence="1 2" key="1">
    <citation type="submission" date="2019-08" db="EMBL/GenBank/DDBJ databases">
        <title>Amphibian skin-associated Pigmentiphaga: genome sequence and occurrence across geography and hosts.</title>
        <authorList>
            <person name="Bletz M.C."/>
            <person name="Bunk B."/>
            <person name="Sproeer C."/>
            <person name="Biwer P."/>
            <person name="Reiter S."/>
            <person name="Rabemananjara F.C.E."/>
            <person name="Schulz S."/>
            <person name="Overmann J."/>
            <person name="Vences M."/>
        </authorList>
    </citation>
    <scope>NUCLEOTIDE SEQUENCE [LARGE SCALE GENOMIC DNA]</scope>
    <source>
        <strain evidence="1 2">Mada1488</strain>
    </source>
</reference>
<dbReference type="PANTHER" id="PTHR11941:SF54">
    <property type="entry name" value="ENOYL-COA HYDRATASE, MITOCHONDRIAL"/>
    <property type="match status" value="1"/>
</dbReference>
<dbReference type="EMBL" id="CP043046">
    <property type="protein sequence ID" value="QEI04638.1"/>
    <property type="molecule type" value="Genomic_DNA"/>
</dbReference>
<keyword evidence="1" id="KW-0413">Isomerase</keyword>
<dbReference type="SUPFAM" id="SSF52096">
    <property type="entry name" value="ClpP/crotonase"/>
    <property type="match status" value="1"/>
</dbReference>
<protein>
    <submittedName>
        <fullName evidence="1">Enoyl-CoA hydratase/isomerase family protein</fullName>
    </submittedName>
</protein>
<keyword evidence="2" id="KW-1185">Reference proteome</keyword>
<name>A0A5C0ARD7_9BURK</name>
<gene>
    <name evidence="1" type="ORF">FXN63_01390</name>
</gene>
<dbReference type="InterPro" id="IPR001753">
    <property type="entry name" value="Enoyl-CoA_hydra/iso"/>
</dbReference>